<evidence type="ECO:0000256" key="13">
    <source>
        <dbReference type="ARBA" id="ARBA00023015"/>
    </source>
</evidence>
<evidence type="ECO:0000259" key="19">
    <source>
        <dbReference type="Pfam" id="PF00850"/>
    </source>
</evidence>
<comment type="similarity">
    <text evidence="5">Belongs to the histone deacetylase family. HD type 1 subfamily.</text>
</comment>
<comment type="subcellular location">
    <subcellularLocation>
        <location evidence="3">Chromosome</location>
    </subcellularLocation>
    <subcellularLocation>
        <location evidence="4">Cytoplasm</location>
    </subcellularLocation>
    <subcellularLocation>
        <location evidence="2">Nucleus</location>
    </subcellularLocation>
</comment>
<dbReference type="Gene3D" id="3.40.800.20">
    <property type="entry name" value="Histone deacetylase domain"/>
    <property type="match status" value="1"/>
</dbReference>
<evidence type="ECO:0000256" key="8">
    <source>
        <dbReference type="ARBA" id="ARBA00022490"/>
    </source>
</evidence>
<accession>A0A8H2X4R2</accession>
<dbReference type="PRINTS" id="PR01271">
    <property type="entry name" value="HISDACETLASE"/>
</dbReference>
<evidence type="ECO:0000256" key="15">
    <source>
        <dbReference type="ARBA" id="ARBA00023242"/>
    </source>
</evidence>
<evidence type="ECO:0000256" key="7">
    <source>
        <dbReference type="ARBA" id="ARBA00022454"/>
    </source>
</evidence>
<keyword evidence="15" id="KW-0539">Nucleus</keyword>
<evidence type="ECO:0000256" key="6">
    <source>
        <dbReference type="ARBA" id="ARBA00012111"/>
    </source>
</evidence>
<reference evidence="20" key="1">
    <citation type="submission" date="2021-01" db="EMBL/GenBank/DDBJ databases">
        <authorList>
            <person name="Kaushik A."/>
        </authorList>
    </citation>
    <scope>NUCLEOTIDE SEQUENCE</scope>
    <source>
        <strain evidence="20">Type strain: AG8-Rh-89/</strain>
    </source>
</reference>
<evidence type="ECO:0000256" key="3">
    <source>
        <dbReference type="ARBA" id="ARBA00004286"/>
    </source>
</evidence>
<dbReference type="GO" id="GO:0141221">
    <property type="term" value="F:histone deacetylase activity, hydrolytic mechanism"/>
    <property type="evidence" value="ECO:0007669"/>
    <property type="project" value="UniProtKB-EC"/>
</dbReference>
<dbReference type="InterPro" id="IPR023696">
    <property type="entry name" value="Ureohydrolase_dom_sf"/>
</dbReference>
<evidence type="ECO:0000256" key="18">
    <source>
        <dbReference type="ARBA" id="ARBA00042783"/>
    </source>
</evidence>
<name>A0A8H2X4R2_9AGAM</name>
<dbReference type="GO" id="GO:0031507">
    <property type="term" value="P:heterochromatin formation"/>
    <property type="evidence" value="ECO:0007669"/>
    <property type="project" value="TreeGrafter"/>
</dbReference>
<evidence type="ECO:0000256" key="12">
    <source>
        <dbReference type="ARBA" id="ARBA00022853"/>
    </source>
</evidence>
<keyword evidence="7" id="KW-0158">Chromosome</keyword>
<evidence type="ECO:0000256" key="4">
    <source>
        <dbReference type="ARBA" id="ARBA00004496"/>
    </source>
</evidence>
<evidence type="ECO:0000313" key="21">
    <source>
        <dbReference type="Proteomes" id="UP000663850"/>
    </source>
</evidence>
<dbReference type="AlphaFoldDB" id="A0A8H2X4R2"/>
<organism evidence="20 21">
    <name type="scientific">Rhizoctonia solani</name>
    <dbReference type="NCBI Taxonomy" id="456999"/>
    <lineage>
        <taxon>Eukaryota</taxon>
        <taxon>Fungi</taxon>
        <taxon>Dikarya</taxon>
        <taxon>Basidiomycota</taxon>
        <taxon>Agaricomycotina</taxon>
        <taxon>Agaricomycetes</taxon>
        <taxon>Cantharellales</taxon>
        <taxon>Ceratobasidiaceae</taxon>
        <taxon>Rhizoctonia</taxon>
    </lineage>
</organism>
<feature type="domain" description="Histone deacetylase" evidence="19">
    <location>
        <begin position="23"/>
        <end position="339"/>
    </location>
</feature>
<dbReference type="GO" id="GO:0046872">
    <property type="term" value="F:metal ion binding"/>
    <property type="evidence" value="ECO:0007669"/>
    <property type="project" value="UniProtKB-KW"/>
</dbReference>
<dbReference type="InterPro" id="IPR037138">
    <property type="entry name" value="His_deacetylse_dom_sf"/>
</dbReference>
<dbReference type="InterPro" id="IPR003084">
    <property type="entry name" value="HDAC_I/II"/>
</dbReference>
<dbReference type="Pfam" id="PF00850">
    <property type="entry name" value="Hist_deacetyl"/>
    <property type="match status" value="1"/>
</dbReference>
<dbReference type="EC" id="3.5.1.98" evidence="6"/>
<evidence type="ECO:0000313" key="20">
    <source>
        <dbReference type="EMBL" id="CAE6413199.1"/>
    </source>
</evidence>
<evidence type="ECO:0000256" key="17">
    <source>
        <dbReference type="ARBA" id="ARBA00041964"/>
    </source>
</evidence>
<dbReference type="InterPro" id="IPR023801">
    <property type="entry name" value="His_deacetylse_dom"/>
</dbReference>
<dbReference type="PANTHER" id="PTHR10625:SF14">
    <property type="entry name" value="HISTONE DEACETYLASE 8"/>
    <property type="match status" value="1"/>
</dbReference>
<keyword evidence="14" id="KW-0804">Transcription</keyword>
<evidence type="ECO:0000256" key="9">
    <source>
        <dbReference type="ARBA" id="ARBA00022491"/>
    </source>
</evidence>
<comment type="caution">
    <text evidence="20">The sequence shown here is derived from an EMBL/GenBank/DDBJ whole genome shotgun (WGS) entry which is preliminary data.</text>
</comment>
<protein>
    <recommendedName>
        <fullName evidence="16">Histone deacetylase 8</fullName>
        <ecNumber evidence="6">3.5.1.98</ecNumber>
    </recommendedName>
    <alternativeName>
        <fullName evidence="17">Protein deacetylase HDAC8</fullName>
    </alternativeName>
    <alternativeName>
        <fullName evidence="18">Protein decrotonylase HDAC8</fullName>
    </alternativeName>
</protein>
<comment type="cofactor">
    <cofactor evidence="1">
        <name>a divalent metal cation</name>
        <dbReference type="ChEBI" id="CHEBI:60240"/>
    </cofactor>
</comment>
<keyword evidence="9" id="KW-0678">Repressor</keyword>
<evidence type="ECO:0000256" key="1">
    <source>
        <dbReference type="ARBA" id="ARBA00001968"/>
    </source>
</evidence>
<evidence type="ECO:0000256" key="5">
    <source>
        <dbReference type="ARBA" id="ARBA00006457"/>
    </source>
</evidence>
<keyword evidence="13" id="KW-0805">Transcription regulation</keyword>
<dbReference type="EMBL" id="CAJMWZ010000192">
    <property type="protein sequence ID" value="CAE6413199.1"/>
    <property type="molecule type" value="Genomic_DNA"/>
</dbReference>
<dbReference type="SUPFAM" id="SSF52768">
    <property type="entry name" value="Arginase/deacetylase"/>
    <property type="match status" value="1"/>
</dbReference>
<dbReference type="PRINTS" id="PR01270">
    <property type="entry name" value="HDASUPER"/>
</dbReference>
<keyword evidence="12" id="KW-0156">Chromatin regulator</keyword>
<evidence type="ECO:0000256" key="10">
    <source>
        <dbReference type="ARBA" id="ARBA00022723"/>
    </source>
</evidence>
<dbReference type="GO" id="GO:0005737">
    <property type="term" value="C:cytoplasm"/>
    <property type="evidence" value="ECO:0007669"/>
    <property type="project" value="UniProtKB-SubCell"/>
</dbReference>
<evidence type="ECO:0000256" key="2">
    <source>
        <dbReference type="ARBA" id="ARBA00004123"/>
    </source>
</evidence>
<dbReference type="Proteomes" id="UP000663850">
    <property type="component" value="Unassembled WGS sequence"/>
</dbReference>
<gene>
    <name evidence="20" type="ORF">RDB_LOCUS2868</name>
</gene>
<dbReference type="InterPro" id="IPR000286">
    <property type="entry name" value="HDACs"/>
</dbReference>
<dbReference type="GO" id="GO:0005694">
    <property type="term" value="C:chromosome"/>
    <property type="evidence" value="ECO:0007669"/>
    <property type="project" value="UniProtKB-SubCell"/>
</dbReference>
<proteinExistence type="inferred from homology"/>
<evidence type="ECO:0000256" key="14">
    <source>
        <dbReference type="ARBA" id="ARBA00023163"/>
    </source>
</evidence>
<evidence type="ECO:0000256" key="16">
    <source>
        <dbReference type="ARBA" id="ARBA00040347"/>
    </source>
</evidence>
<keyword evidence="11" id="KW-0378">Hydrolase</keyword>
<dbReference type="PANTHER" id="PTHR10625">
    <property type="entry name" value="HISTONE DEACETYLASE HDAC1-RELATED"/>
    <property type="match status" value="1"/>
</dbReference>
<keyword evidence="8" id="KW-0963">Cytoplasm</keyword>
<sequence>MSSELKVAYICSSDLARIASRLPSNRNRSALVHTLVNAYGLLKRPNCTLVKPGKASRRDLERYHEAGYLNYVLQPHRDEETTKGDVTEFGLEDDCEVFPGLDEYMYAIAGATLTATKAVQSPMFDVAICWDGGRHHAHKAHAAGFCYVADCVLCILQLKRLDSGQKERPKVAYLDLDLHHGDGVAEAFTSRSLNESESEDSTVEEDASPSNILTLSIHHHAPGFYPHSALGSLTKSTTKDPFSLSIPLDRGTGSQTYARIWSITERILGAFFRWDEVEQAESPTYLVVQCGVDGLAGDPYALEILTRSGIGILTLNETDLWVGGYNNPNAARAWTYLTSIITGQPLSVNDDIPDHGAFLQYAPSFVLDVPAGNMPDENTEKGLSEIETRYDVLIERIRRAQSA</sequence>
<keyword evidence="10" id="KW-0479">Metal-binding</keyword>
<dbReference type="GO" id="GO:0005634">
    <property type="term" value="C:nucleus"/>
    <property type="evidence" value="ECO:0007669"/>
    <property type="project" value="UniProtKB-SubCell"/>
</dbReference>
<evidence type="ECO:0000256" key="11">
    <source>
        <dbReference type="ARBA" id="ARBA00022801"/>
    </source>
</evidence>